<evidence type="ECO:0000256" key="1">
    <source>
        <dbReference type="SAM" id="MobiDB-lite"/>
    </source>
</evidence>
<reference evidence="2" key="1">
    <citation type="submission" date="2021-01" db="EMBL/GenBank/DDBJ databases">
        <authorList>
            <person name="Corre E."/>
            <person name="Pelletier E."/>
            <person name="Niang G."/>
            <person name="Scheremetjew M."/>
            <person name="Finn R."/>
            <person name="Kale V."/>
            <person name="Holt S."/>
            <person name="Cochrane G."/>
            <person name="Meng A."/>
            <person name="Brown T."/>
            <person name="Cohen L."/>
        </authorList>
    </citation>
    <scope>NUCLEOTIDE SEQUENCE</scope>
    <source>
        <strain evidence="2">WS</strain>
    </source>
</reference>
<evidence type="ECO:0000313" key="2">
    <source>
        <dbReference type="EMBL" id="CAD9083507.1"/>
    </source>
</evidence>
<sequence>MFSTTNTTIVNNIVNFESKSADPEVKVVDLLQRIHDILETRLSSEVRKSRVPVLMPKPCESITDLKISIDKYLLFAFTQEIDQQTVRSLQAFQLLSDYAMGFKATDTQKDKANKSKDFDDISDYAVGFCEDEKENGNNFSSLNCVRELLVFCNQMRSPPINTPFIKKKERETRQEPFIAPPQYQQETRK</sequence>
<name>A0A7S1PGU8_9EUKA</name>
<feature type="region of interest" description="Disordered" evidence="1">
    <location>
        <begin position="166"/>
        <end position="189"/>
    </location>
</feature>
<accession>A0A7S1PGU8</accession>
<dbReference type="EMBL" id="HBGD01008210">
    <property type="protein sequence ID" value="CAD9083507.1"/>
    <property type="molecule type" value="Transcribed_RNA"/>
</dbReference>
<gene>
    <name evidence="2" type="ORF">PCOS0759_LOCUS6761</name>
</gene>
<proteinExistence type="predicted"/>
<organism evidence="2">
    <name type="scientific">Percolomonas cosmopolitus</name>
    <dbReference type="NCBI Taxonomy" id="63605"/>
    <lineage>
        <taxon>Eukaryota</taxon>
        <taxon>Discoba</taxon>
        <taxon>Heterolobosea</taxon>
        <taxon>Tetramitia</taxon>
        <taxon>Eutetramitia</taxon>
        <taxon>Percolomonadidae</taxon>
        <taxon>Percolomonas</taxon>
    </lineage>
</organism>
<protein>
    <submittedName>
        <fullName evidence="2">Uncharacterized protein</fullName>
    </submittedName>
</protein>
<dbReference type="AlphaFoldDB" id="A0A7S1PGU8"/>